<accession>A0ABV3ESQ8</accession>
<keyword evidence="2" id="KW-1185">Reference proteome</keyword>
<sequence length="149" mass="16752">MGTFKRFGTHSGFKCDFCLHIGPVESAWENWSGWDGKRFGDQLWSDVGRALEVPAESCPGSRDDRVPDRYHYYFQDDDVSLSLYVEDPEPGDPYEPVPADLDVISFWEEAGDVAERIYDRLDATGRYLLIAHEVGGMTVAANVEVPGED</sequence>
<gene>
    <name evidence="1" type="ORF">AB0D95_18555</name>
</gene>
<evidence type="ECO:0000313" key="2">
    <source>
        <dbReference type="Proteomes" id="UP001551584"/>
    </source>
</evidence>
<evidence type="ECO:0000313" key="1">
    <source>
        <dbReference type="EMBL" id="MEU9579238.1"/>
    </source>
</evidence>
<organism evidence="1 2">
    <name type="scientific">Streptomyces chilikensis</name>
    <dbReference type="NCBI Taxonomy" id="1194079"/>
    <lineage>
        <taxon>Bacteria</taxon>
        <taxon>Bacillati</taxon>
        <taxon>Actinomycetota</taxon>
        <taxon>Actinomycetes</taxon>
        <taxon>Kitasatosporales</taxon>
        <taxon>Streptomycetaceae</taxon>
        <taxon>Streptomyces</taxon>
    </lineage>
</organism>
<protein>
    <submittedName>
        <fullName evidence="1">Uncharacterized protein</fullName>
    </submittedName>
</protein>
<name>A0ABV3ESQ8_9ACTN</name>
<dbReference type="EMBL" id="JBEZNA010000043">
    <property type="protein sequence ID" value="MEU9579238.1"/>
    <property type="molecule type" value="Genomic_DNA"/>
</dbReference>
<dbReference type="Proteomes" id="UP001551584">
    <property type="component" value="Unassembled WGS sequence"/>
</dbReference>
<reference evidence="1 2" key="1">
    <citation type="submission" date="2024-06" db="EMBL/GenBank/DDBJ databases">
        <title>The Natural Products Discovery Center: Release of the First 8490 Sequenced Strains for Exploring Actinobacteria Biosynthetic Diversity.</title>
        <authorList>
            <person name="Kalkreuter E."/>
            <person name="Kautsar S.A."/>
            <person name="Yang D."/>
            <person name="Bader C.D."/>
            <person name="Teijaro C.N."/>
            <person name="Fluegel L."/>
            <person name="Davis C.M."/>
            <person name="Simpson J.R."/>
            <person name="Lauterbach L."/>
            <person name="Steele A.D."/>
            <person name="Gui C."/>
            <person name="Meng S."/>
            <person name="Li G."/>
            <person name="Viehrig K."/>
            <person name="Ye F."/>
            <person name="Su P."/>
            <person name="Kiefer A.F."/>
            <person name="Nichols A."/>
            <person name="Cepeda A.J."/>
            <person name="Yan W."/>
            <person name="Fan B."/>
            <person name="Jiang Y."/>
            <person name="Adhikari A."/>
            <person name="Zheng C.-J."/>
            <person name="Schuster L."/>
            <person name="Cowan T.M."/>
            <person name="Smanski M.J."/>
            <person name="Chevrette M.G."/>
            <person name="De Carvalho L.P.S."/>
            <person name="Shen B."/>
        </authorList>
    </citation>
    <scope>NUCLEOTIDE SEQUENCE [LARGE SCALE GENOMIC DNA]</scope>
    <source>
        <strain evidence="1 2">NPDC048117</strain>
    </source>
</reference>
<dbReference type="RefSeq" id="WP_359273950.1">
    <property type="nucleotide sequence ID" value="NZ_JBEZNA010000043.1"/>
</dbReference>
<comment type="caution">
    <text evidence="1">The sequence shown here is derived from an EMBL/GenBank/DDBJ whole genome shotgun (WGS) entry which is preliminary data.</text>
</comment>
<proteinExistence type="predicted"/>